<dbReference type="KEGG" id="sphi:TS85_09985"/>
<evidence type="ECO:0000313" key="2">
    <source>
        <dbReference type="EMBL" id="AJP72047.1"/>
    </source>
</evidence>
<dbReference type="RefSeq" id="WP_044331950.1">
    <property type="nucleotide sequence ID" value="NZ_CP010836.1"/>
</dbReference>
<protein>
    <submittedName>
        <fullName evidence="2">Uncharacterized protein</fullName>
    </submittedName>
</protein>
<dbReference type="Proteomes" id="UP000032300">
    <property type="component" value="Chromosome"/>
</dbReference>
<evidence type="ECO:0000256" key="1">
    <source>
        <dbReference type="SAM" id="SignalP"/>
    </source>
</evidence>
<feature type="chain" id="PRO_5030723177" evidence="1">
    <location>
        <begin position="22"/>
        <end position="89"/>
    </location>
</feature>
<dbReference type="OrthoDB" id="7572491at2"/>
<dbReference type="EMBL" id="CP010836">
    <property type="protein sequence ID" value="AJP72047.1"/>
    <property type="molecule type" value="Genomic_DNA"/>
</dbReference>
<name>A0A7U4J860_9SPHN</name>
<reference evidence="2 3" key="1">
    <citation type="journal article" date="2015" name="Int. J. Syst. Evol. Microbiol.">
        <title>Sphingomonas hengshuiensis sp. nov., isolated from lake wetland.</title>
        <authorList>
            <person name="Wei S."/>
            <person name="Wang T."/>
            <person name="Liu H."/>
            <person name="Zhang C."/>
            <person name="Guo J."/>
            <person name="Wang Q."/>
            <person name="Liang K."/>
            <person name="Zhang Z."/>
        </authorList>
    </citation>
    <scope>NUCLEOTIDE SEQUENCE [LARGE SCALE GENOMIC DNA]</scope>
    <source>
        <strain evidence="2 3">WHSC-8</strain>
    </source>
</reference>
<proteinExistence type="predicted"/>
<gene>
    <name evidence="2" type="ORF">TS85_09985</name>
</gene>
<accession>A0A7U4J860</accession>
<organism evidence="2 3">
    <name type="scientific">Sphingomonas hengshuiensis</name>
    <dbReference type="NCBI Taxonomy" id="1609977"/>
    <lineage>
        <taxon>Bacteria</taxon>
        <taxon>Pseudomonadati</taxon>
        <taxon>Pseudomonadota</taxon>
        <taxon>Alphaproteobacteria</taxon>
        <taxon>Sphingomonadales</taxon>
        <taxon>Sphingomonadaceae</taxon>
        <taxon>Sphingomonas</taxon>
    </lineage>
</organism>
<evidence type="ECO:0000313" key="3">
    <source>
        <dbReference type="Proteomes" id="UP000032300"/>
    </source>
</evidence>
<reference evidence="2 3" key="2">
    <citation type="submission" date="2015-02" db="EMBL/GenBank/DDBJ databases">
        <title>The complete genome of Sphingomonas hengshuiensis sp. WHSC-8 isolated from soil of Hengshui Lake.</title>
        <authorList>
            <person name="Wei S."/>
            <person name="Guo J."/>
            <person name="Su C."/>
            <person name="Wu R."/>
            <person name="Zhang Z."/>
            <person name="Liang K."/>
            <person name="Li H."/>
            <person name="Wang T."/>
            <person name="Liu H."/>
            <person name="Zhang C."/>
            <person name="Li Z."/>
            <person name="Wang Q."/>
            <person name="Meng J."/>
        </authorList>
    </citation>
    <scope>NUCLEOTIDE SEQUENCE [LARGE SCALE GENOMIC DNA]</scope>
    <source>
        <strain evidence="2 3">WHSC-8</strain>
    </source>
</reference>
<sequence>MARILFAAAAATLAFATPALAGDRTFTHEGVTYVYTVTPKGDARVLEGKASTGGKFRLVVRNGWVDGYASNNRVSFRAPKSENAVVAQR</sequence>
<keyword evidence="3" id="KW-1185">Reference proteome</keyword>
<keyword evidence="1" id="KW-0732">Signal</keyword>
<dbReference type="AlphaFoldDB" id="A0A7U4J860"/>
<feature type="signal peptide" evidence="1">
    <location>
        <begin position="1"/>
        <end position="21"/>
    </location>
</feature>